<evidence type="ECO:0000256" key="7">
    <source>
        <dbReference type="ARBA" id="ARBA00030248"/>
    </source>
</evidence>
<organism evidence="10 11">
    <name type="scientific">Leviviridae sp</name>
    <dbReference type="NCBI Taxonomy" id="2027243"/>
    <lineage>
        <taxon>Viruses</taxon>
        <taxon>Riboviria</taxon>
        <taxon>Orthornavirae</taxon>
        <taxon>Lenarviricota</taxon>
        <taxon>Leviviricetes</taxon>
        <taxon>Norzivirales</taxon>
        <taxon>Fiersviridae</taxon>
    </lineage>
</organism>
<keyword evidence="2" id="KW-0696">RNA-directed RNA polymerase</keyword>
<evidence type="ECO:0000256" key="2">
    <source>
        <dbReference type="ARBA" id="ARBA00022484"/>
    </source>
</evidence>
<keyword evidence="3" id="KW-0808">Transferase</keyword>
<comment type="catalytic activity">
    <reaction evidence="8">
        <text>RNA(n) + a ribonucleoside 5'-triphosphate = RNA(n+1) + diphosphate</text>
        <dbReference type="Rhea" id="RHEA:21248"/>
        <dbReference type="Rhea" id="RHEA-COMP:14527"/>
        <dbReference type="Rhea" id="RHEA-COMP:17342"/>
        <dbReference type="ChEBI" id="CHEBI:33019"/>
        <dbReference type="ChEBI" id="CHEBI:61557"/>
        <dbReference type="ChEBI" id="CHEBI:140395"/>
        <dbReference type="EC" id="2.7.7.48"/>
    </reaction>
</comment>
<evidence type="ECO:0000313" key="10">
    <source>
        <dbReference type="EMBL" id="UJQ85283.1"/>
    </source>
</evidence>
<keyword evidence="5" id="KW-0547">Nucleotide-binding</keyword>
<dbReference type="Pfam" id="PF03431">
    <property type="entry name" value="RNA_replicase_B"/>
    <property type="match status" value="1"/>
</dbReference>
<name>A0ABY3SUK5_9VIRU</name>
<evidence type="ECO:0000256" key="4">
    <source>
        <dbReference type="ARBA" id="ARBA00022695"/>
    </source>
</evidence>
<dbReference type="Proteomes" id="UP001059473">
    <property type="component" value="Segment"/>
</dbReference>
<reference evidence="10" key="2">
    <citation type="journal article" date="2022" name="Nat. Microbiol.">
        <title>RNA viromes from terrestrial sites across China expand environmental viral diversity.</title>
        <authorList>
            <person name="Chiapello M."/>
            <person name="Rodriguez-Romero J."/>
            <person name="Ayllon M.A."/>
            <person name="Turina M."/>
        </authorList>
    </citation>
    <scope>NUCLEOTIDE SEQUENCE</scope>
    <source>
        <strain evidence="10">154-k141_24179</strain>
    </source>
</reference>
<evidence type="ECO:0000313" key="11">
    <source>
        <dbReference type="Proteomes" id="UP001059473"/>
    </source>
</evidence>
<dbReference type="InterPro" id="IPR043502">
    <property type="entry name" value="DNA/RNA_pol_sf"/>
</dbReference>
<evidence type="ECO:0000256" key="6">
    <source>
        <dbReference type="ARBA" id="ARBA00022953"/>
    </source>
</evidence>
<feature type="domain" description="RdRp catalytic" evidence="9">
    <location>
        <begin position="355"/>
        <end position="504"/>
    </location>
</feature>
<keyword evidence="6" id="KW-0693">Viral RNA replication</keyword>
<dbReference type="EMBL" id="MZ679612">
    <property type="protein sequence ID" value="UJQ85283.1"/>
    <property type="molecule type" value="Genomic_RNA"/>
</dbReference>
<evidence type="ECO:0000256" key="5">
    <source>
        <dbReference type="ARBA" id="ARBA00022741"/>
    </source>
</evidence>
<evidence type="ECO:0000256" key="3">
    <source>
        <dbReference type="ARBA" id="ARBA00022679"/>
    </source>
</evidence>
<keyword evidence="11" id="KW-1185">Reference proteome</keyword>
<keyword evidence="4" id="KW-0548">Nucleotidyltransferase</keyword>
<dbReference type="SUPFAM" id="SSF56672">
    <property type="entry name" value="DNA/RNA polymerases"/>
    <property type="match status" value="1"/>
</dbReference>
<dbReference type="PROSITE" id="PS50522">
    <property type="entry name" value="RDRP_PHAGE"/>
    <property type="match status" value="1"/>
</dbReference>
<evidence type="ECO:0000256" key="1">
    <source>
        <dbReference type="ARBA" id="ARBA00012494"/>
    </source>
</evidence>
<evidence type="ECO:0000259" key="9">
    <source>
        <dbReference type="PROSITE" id="PS50522"/>
    </source>
</evidence>
<reference evidence="10" key="1">
    <citation type="submission" date="2021-05" db="EMBL/GenBank/DDBJ databases">
        <authorList>
            <person name="Chen Y.-M."/>
            <person name="Zhang Y.-Z."/>
        </authorList>
    </citation>
    <scope>NUCLEOTIDE SEQUENCE</scope>
    <source>
        <strain evidence="10">154-k141_24179</strain>
    </source>
</reference>
<dbReference type="InterPro" id="IPR005093">
    <property type="entry name" value="RNArep_beta"/>
</dbReference>
<protein>
    <recommendedName>
        <fullName evidence="1">RNA-directed RNA polymerase</fullName>
        <ecNumber evidence="1">2.7.7.48</ecNumber>
    </recommendedName>
    <alternativeName>
        <fullName evidence="7">RNA replicase beta chain</fullName>
    </alternativeName>
</protein>
<accession>A0ABY3SUK5</accession>
<proteinExistence type="predicted"/>
<dbReference type="EC" id="2.7.7.48" evidence="1"/>
<sequence length="663" mass="74376">MKSYAEDLKGLYTAILADCRSTYPEDVHEWDRDLSRLHSILEERGTDWFTIDLPSFGKHLDRCFADGRLCPSGIAFFKPYKKGGCVPRLFRGALLRVFQEDGLLRSSPEVTALFLLRQLCYAAKKVRMDCHEAATTAAIVDFFRIEEEIIPPTLSWKDDHLDLPPSSRLLFWKRGEGADSSGNLPLFDRQGISLPATYGADHPEPSISLLTTCHRVCDRVIGGWGSINLWNLRPKHGPGAVAELGGDKRKYAFPNWPSKLQATFPLDYFGISRSDQGDDGGRLDGDEYRGSFRNHEPPSRLIAVPKTQKAPRLIAAEPVSHQWIQQGLRREVEHLVSKSALRYSISFRDQRPNGNLALEASRTGEYATIDLSSASDYLSCWLVERVFRSNLDWLRVLHASRTRWLVDPSARGPLKYVVLKKFAPMGSALTFPIQSVVYALIAIGVVVHNYNNQMVSSQAIESAARRVRVFGDDIIVPTDLLPQVTQVLTYLGLKVNPAKSFGTGKFRESCGVDAYDGVDVTPAYYLERFEQARPTSIASVVEASNNFHRKGFWRTASWLVSTLPQRVQDGLAVVGIDSGTFGCESFCGSDVSHLKSRWSKSLQHYETSCLVPTSRQGRLEQPGTWSLLQYFTEAPEPDTYWSSGLGTRPQTLMRMRWVARSAI</sequence>
<evidence type="ECO:0000256" key="8">
    <source>
        <dbReference type="ARBA" id="ARBA00048744"/>
    </source>
</evidence>
<dbReference type="InterPro" id="IPR007096">
    <property type="entry name" value="RNA-dir_Rpol_cat_phage"/>
</dbReference>